<sequence length="125" mass="14104">MSSILGLRTTIYKVPDVTLAKEWYAKAFETPPYFDEPFYVGFNIGGYELGLIPDVSPEPKSGNVVTYWGVKDIHTEFRRFIELGAKSNEIPENVGGEIMTATVKDPWDNVIGIIYNPEFVPENQL</sequence>
<reference evidence="2 3" key="1">
    <citation type="submission" date="2019-03" db="EMBL/GenBank/DDBJ databases">
        <title>Dyadobacter AR-3-6 sp. nov., isolated from arctic soil.</title>
        <authorList>
            <person name="Chaudhary D.K."/>
        </authorList>
    </citation>
    <scope>NUCLEOTIDE SEQUENCE [LARGE SCALE GENOMIC DNA]</scope>
    <source>
        <strain evidence="2 3">AR-3-6</strain>
    </source>
</reference>
<feature type="domain" description="VOC" evidence="1">
    <location>
        <begin position="6"/>
        <end position="116"/>
    </location>
</feature>
<dbReference type="Pfam" id="PF00903">
    <property type="entry name" value="Glyoxalase"/>
    <property type="match status" value="1"/>
</dbReference>
<organism evidence="2 3">
    <name type="scientific">Dyadobacter psychrotolerans</name>
    <dbReference type="NCBI Taxonomy" id="2541721"/>
    <lineage>
        <taxon>Bacteria</taxon>
        <taxon>Pseudomonadati</taxon>
        <taxon>Bacteroidota</taxon>
        <taxon>Cytophagia</taxon>
        <taxon>Cytophagales</taxon>
        <taxon>Spirosomataceae</taxon>
        <taxon>Dyadobacter</taxon>
    </lineage>
</organism>
<evidence type="ECO:0000313" key="3">
    <source>
        <dbReference type="Proteomes" id="UP000294850"/>
    </source>
</evidence>
<dbReference type="RefSeq" id="WP_131960729.1">
    <property type="nucleotide sequence ID" value="NZ_SMFL01000010.1"/>
</dbReference>
<comment type="caution">
    <text evidence="2">The sequence shown here is derived from an EMBL/GenBank/DDBJ whole genome shotgun (WGS) entry which is preliminary data.</text>
</comment>
<proteinExistence type="predicted"/>
<dbReference type="Proteomes" id="UP000294850">
    <property type="component" value="Unassembled WGS sequence"/>
</dbReference>
<dbReference type="InterPro" id="IPR004360">
    <property type="entry name" value="Glyas_Fos-R_dOase_dom"/>
</dbReference>
<evidence type="ECO:0000313" key="2">
    <source>
        <dbReference type="EMBL" id="TDE12019.1"/>
    </source>
</evidence>
<dbReference type="Gene3D" id="3.10.180.10">
    <property type="entry name" value="2,3-Dihydroxybiphenyl 1,2-Dioxygenase, domain 1"/>
    <property type="match status" value="1"/>
</dbReference>
<keyword evidence="3" id="KW-1185">Reference proteome</keyword>
<evidence type="ECO:0000259" key="1">
    <source>
        <dbReference type="PROSITE" id="PS51819"/>
    </source>
</evidence>
<dbReference type="InterPro" id="IPR029068">
    <property type="entry name" value="Glyas_Bleomycin-R_OHBP_Dase"/>
</dbReference>
<dbReference type="PROSITE" id="PS51819">
    <property type="entry name" value="VOC"/>
    <property type="match status" value="1"/>
</dbReference>
<dbReference type="OrthoDB" id="4548523at2"/>
<protein>
    <submittedName>
        <fullName evidence="2">VOC family protein</fullName>
    </submittedName>
</protein>
<dbReference type="EMBL" id="SMFL01000010">
    <property type="protein sequence ID" value="TDE12019.1"/>
    <property type="molecule type" value="Genomic_DNA"/>
</dbReference>
<name>A0A4R5DE11_9BACT</name>
<dbReference type="InterPro" id="IPR037523">
    <property type="entry name" value="VOC_core"/>
</dbReference>
<gene>
    <name evidence="2" type="ORF">E0F88_23480</name>
</gene>
<dbReference type="AlphaFoldDB" id="A0A4R5DE11"/>
<accession>A0A4R5DE11</accession>
<dbReference type="SUPFAM" id="SSF54593">
    <property type="entry name" value="Glyoxalase/Bleomycin resistance protein/Dihydroxybiphenyl dioxygenase"/>
    <property type="match status" value="1"/>
</dbReference>